<keyword evidence="2" id="KW-0812">Transmembrane</keyword>
<feature type="transmembrane region" description="Helical" evidence="2">
    <location>
        <begin position="31"/>
        <end position="50"/>
    </location>
</feature>
<dbReference type="eggNOG" id="COG0446">
    <property type="taxonomic scope" value="Bacteria"/>
</dbReference>
<dbReference type="AlphaFoldDB" id="R4VLK7"/>
<gene>
    <name evidence="4" type="ORF">SPISAL_01995</name>
</gene>
<dbReference type="eggNOG" id="COG0438">
    <property type="taxonomic scope" value="Bacteria"/>
</dbReference>
<dbReference type="Pfam" id="PF13469">
    <property type="entry name" value="Sulfotransfer_3"/>
    <property type="match status" value="1"/>
</dbReference>
<dbReference type="KEGG" id="ssal:SPISAL_01995"/>
<sequence length="776" mass="85204">MLKTLADTLGLIISGLVPRREDLLRPTPRRVLVSLLAAVLLPPALLYYWVGLWLDELCFRRYRQIKVRQPVFILGVPRSGTTALHEALAEDSQFTTQRTWECLLAPAISHRYAWRALARIDRALGSPMQRLAGWLNQRILSPLTQAHPVSARAPEEDYLSLLPHLSAFILIVAFPNARRLWRLGRGDEALDDSARQRLMGQYRRAIQRHLYVHGTERTYLAKNASHAVLAGSLAEAFPDARFIACLREPQKVVSSQIASMTPALNALHGPIDQWAFNRRMRQQLHFAYANLLAVLPAQAPQRAVFLPLNAQRTDLAGAVRGFYQQFDLTLSPEYAERLKHRAQQAGAHRSGHQHQLADHGLSPALIRAEFADLTARFDCAGDQPIAAADVTPYRHARRVVVVSDAAAERNGVGAYYSDLIDHLDDRVAAINLIAPGKAPRGHRIPHWREAALPGDATQSLALPSPWALYQAMADAAPQVIIVATPGPYGLLAAHMAHRIGAKLIFGLHTDYEALAGLYWGSIRSRLNRWGMTAVNRALFRRADVVVSNSAHMHALAQKKGAQRAVRVNTPIPKAFVDEPTATPSLPPKRVLFVGRLAAEKRVQSVIEAAEALPELHFTLAGDGPLRAEVEAATRRLDNLEALGWVARPALRQVLDDADLLVLPSEVEAFGTVALEAMVRGRLALVSPGCGIADWPELANGLIVMDDGESVAGALTQLSAECPATLAARAAAGQAAARSMATRCIDEWTTLIENTRPSQPTRDQAARKPARWALPRI</sequence>
<proteinExistence type="predicted"/>
<dbReference type="SUPFAM" id="SSF52540">
    <property type="entry name" value="P-loop containing nucleoside triphosphate hydrolases"/>
    <property type="match status" value="1"/>
</dbReference>
<evidence type="ECO:0000259" key="3">
    <source>
        <dbReference type="Pfam" id="PF13579"/>
    </source>
</evidence>
<accession>R4VLK7</accession>
<dbReference type="HOGENOM" id="CLU_370427_0_0_6"/>
<evidence type="ECO:0000256" key="2">
    <source>
        <dbReference type="SAM" id="Phobius"/>
    </source>
</evidence>
<evidence type="ECO:0000313" key="4">
    <source>
        <dbReference type="EMBL" id="AGM40498.1"/>
    </source>
</evidence>
<name>R4VLK7_9GAMM</name>
<dbReference type="Pfam" id="PF13692">
    <property type="entry name" value="Glyco_trans_1_4"/>
    <property type="match status" value="1"/>
</dbReference>
<dbReference type="GO" id="GO:0016757">
    <property type="term" value="F:glycosyltransferase activity"/>
    <property type="evidence" value="ECO:0007669"/>
    <property type="project" value="TreeGrafter"/>
</dbReference>
<dbReference type="Proteomes" id="UP000017881">
    <property type="component" value="Chromosome"/>
</dbReference>
<dbReference type="PANTHER" id="PTHR45947">
    <property type="entry name" value="SULFOQUINOVOSYL TRANSFERASE SQD2"/>
    <property type="match status" value="1"/>
</dbReference>
<keyword evidence="5" id="KW-1185">Reference proteome</keyword>
<dbReference type="Gene3D" id="3.40.50.2000">
    <property type="entry name" value="Glycogen Phosphorylase B"/>
    <property type="match status" value="2"/>
</dbReference>
<keyword evidence="2" id="KW-0472">Membrane</keyword>
<reference evidence="4 5" key="1">
    <citation type="journal article" date="2013" name="Genome Announc.">
        <title>Draft Genome of Spiribacter salinus M19-40, an Abundant Gammaproteobacterium in Aquatic Hypersaline Environments.</title>
        <authorList>
            <person name="Leon M.J."/>
            <person name="Ghai R."/>
            <person name="Fernandez A.B."/>
            <person name="Sanchez-Porro C."/>
            <person name="Rodriguez-Valera F."/>
            <person name="Ventosa A."/>
        </authorList>
    </citation>
    <scope>NUCLEOTIDE SEQUENCE [LARGE SCALE GENOMIC DNA]</scope>
    <source>
        <strain evidence="4">M19-40</strain>
    </source>
</reference>
<feature type="domain" description="Glycosyltransferase subfamily 4-like N-terminal" evidence="3">
    <location>
        <begin position="410"/>
        <end position="564"/>
    </location>
</feature>
<dbReference type="SUPFAM" id="SSF53756">
    <property type="entry name" value="UDP-Glycosyltransferase/glycogen phosphorylase"/>
    <property type="match status" value="1"/>
</dbReference>
<keyword evidence="2" id="KW-1133">Transmembrane helix</keyword>
<dbReference type="InterPro" id="IPR027417">
    <property type="entry name" value="P-loop_NTPase"/>
</dbReference>
<dbReference type="InterPro" id="IPR028098">
    <property type="entry name" value="Glyco_trans_4-like_N"/>
</dbReference>
<dbReference type="RefSeq" id="WP_016352805.1">
    <property type="nucleotide sequence ID" value="NC_021291.1"/>
</dbReference>
<evidence type="ECO:0000313" key="5">
    <source>
        <dbReference type="Proteomes" id="UP000017881"/>
    </source>
</evidence>
<dbReference type="Gene3D" id="3.40.50.300">
    <property type="entry name" value="P-loop containing nucleotide triphosphate hydrolases"/>
    <property type="match status" value="1"/>
</dbReference>
<organism evidence="4 5">
    <name type="scientific">Spiribacter salinus M19-40</name>
    <dbReference type="NCBI Taxonomy" id="1260251"/>
    <lineage>
        <taxon>Bacteria</taxon>
        <taxon>Pseudomonadati</taxon>
        <taxon>Pseudomonadota</taxon>
        <taxon>Gammaproteobacteria</taxon>
        <taxon>Chromatiales</taxon>
        <taxon>Ectothiorhodospiraceae</taxon>
        <taxon>Spiribacter</taxon>
    </lineage>
</organism>
<evidence type="ECO:0000256" key="1">
    <source>
        <dbReference type="SAM" id="MobiDB-lite"/>
    </source>
</evidence>
<dbReference type="PANTHER" id="PTHR45947:SF3">
    <property type="entry name" value="SULFOQUINOVOSYL TRANSFERASE SQD2"/>
    <property type="match status" value="1"/>
</dbReference>
<protein>
    <submittedName>
        <fullName evidence="4">Group 1 glycosyl transferase</fullName>
    </submittedName>
</protein>
<dbReference type="PATRIC" id="fig|1260251.3.peg.401"/>
<dbReference type="OrthoDB" id="9777890at2"/>
<dbReference type="EMBL" id="CP005963">
    <property type="protein sequence ID" value="AGM40498.1"/>
    <property type="molecule type" value="Genomic_DNA"/>
</dbReference>
<feature type="region of interest" description="Disordered" evidence="1">
    <location>
        <begin position="754"/>
        <end position="776"/>
    </location>
</feature>
<dbReference type="Pfam" id="PF13579">
    <property type="entry name" value="Glyco_trans_4_4"/>
    <property type="match status" value="1"/>
</dbReference>
<dbReference type="InterPro" id="IPR050194">
    <property type="entry name" value="Glycosyltransferase_grp1"/>
</dbReference>
<keyword evidence="4" id="KW-0808">Transferase</keyword>